<keyword evidence="4" id="KW-0693">Viral RNA replication</keyword>
<keyword evidence="2" id="KW-0808">Transferase</keyword>
<feature type="domain" description="RdRp catalytic" evidence="5">
    <location>
        <begin position="151"/>
        <end position="257"/>
    </location>
</feature>
<keyword evidence="3" id="KW-0548">Nucleotidyltransferase</keyword>
<dbReference type="EMBL" id="MN203205">
    <property type="protein sequence ID" value="QHB15474.1"/>
    <property type="molecule type" value="Genomic_RNA"/>
</dbReference>
<organism evidence="6">
    <name type="scientific">Insect-associated tymovirus 3</name>
    <dbReference type="NCBI Taxonomy" id="2692396"/>
    <lineage>
        <taxon>Viruses</taxon>
        <taxon>Riboviria</taxon>
        <taxon>Orthornavirae</taxon>
        <taxon>Kitrinoviricota</taxon>
        <taxon>Alsuviricetes</taxon>
        <taxon>Tymovirales</taxon>
    </lineage>
</organism>
<dbReference type="Pfam" id="PF00978">
    <property type="entry name" value="RdRP_2"/>
    <property type="match status" value="1"/>
</dbReference>
<evidence type="ECO:0000259" key="5">
    <source>
        <dbReference type="PROSITE" id="PS50507"/>
    </source>
</evidence>
<dbReference type="PROSITE" id="PS50507">
    <property type="entry name" value="RDRP_SSRNA_POS"/>
    <property type="match status" value="1"/>
</dbReference>
<evidence type="ECO:0000256" key="3">
    <source>
        <dbReference type="ARBA" id="ARBA00022695"/>
    </source>
</evidence>
<evidence type="ECO:0000256" key="4">
    <source>
        <dbReference type="ARBA" id="ARBA00022953"/>
    </source>
</evidence>
<dbReference type="GO" id="GO:0003968">
    <property type="term" value="F:RNA-directed RNA polymerase activity"/>
    <property type="evidence" value="ECO:0007669"/>
    <property type="project" value="UniProtKB-KW"/>
</dbReference>
<dbReference type="CDD" id="cd23247">
    <property type="entry name" value="Tymoviridae_RdRp"/>
    <property type="match status" value="1"/>
</dbReference>
<evidence type="ECO:0000256" key="1">
    <source>
        <dbReference type="ARBA" id="ARBA00022484"/>
    </source>
</evidence>
<dbReference type="GO" id="GO:0006351">
    <property type="term" value="P:DNA-templated transcription"/>
    <property type="evidence" value="ECO:0007669"/>
    <property type="project" value="InterPro"/>
</dbReference>
<sequence>MYQISSNDVILGSHLYQSLCRAYGRHPSVTLPFNPSLFAECISLNDYAQLSSKTKATLVANAGRSDPDWRYTAVRIFSKSQHKVNDGSIFGSWKACQTLALMHDFVILTLGPVKKYQRIFDAADRPPHIYTHCGKTPAQLSQWCSEHLTHSTKVANDYTAFDQSQHGEAVILEVLKMRRLGIPQHLINLHIHLKTNVSTQFGPLTCMRLTGEPGTYDDNTDYNLAVMYSQYDLRKTPVMVSGDDSLMDKPVPELPTWPSIQKLLHLRFKTEITKTPLFCGYYVGPSGAIRNPLALFAKLMIAYDDRTMVDKRLSYLLEFSVGHRLGDSLWDLLPPSVHLYQRACFDFFCRHCPSHEKKMLSHDPPSIEDLLNQAHLSKWASKTAFSLLPLRILKLLTSKSGLPSYPHNPEVSKLESELLQNFQ</sequence>
<dbReference type="SUPFAM" id="SSF56672">
    <property type="entry name" value="DNA/RNA polymerases"/>
    <property type="match status" value="1"/>
</dbReference>
<protein>
    <submittedName>
        <fullName evidence="6">Replicase</fullName>
    </submittedName>
</protein>
<accession>A0A6B9KT02</accession>
<name>A0A6B9KT02_9VIRU</name>
<dbReference type="GO" id="GO:0039694">
    <property type="term" value="P:viral RNA genome replication"/>
    <property type="evidence" value="ECO:0007669"/>
    <property type="project" value="InterPro"/>
</dbReference>
<keyword evidence="1" id="KW-0696">RNA-directed RNA polymerase</keyword>
<evidence type="ECO:0000313" key="6">
    <source>
        <dbReference type="EMBL" id="QHB15474.1"/>
    </source>
</evidence>
<evidence type="ECO:0000256" key="2">
    <source>
        <dbReference type="ARBA" id="ARBA00022679"/>
    </source>
</evidence>
<dbReference type="InterPro" id="IPR043502">
    <property type="entry name" value="DNA/RNA_pol_sf"/>
</dbReference>
<dbReference type="InterPro" id="IPR001788">
    <property type="entry name" value="RNA-dep_RNA_pol_alsuvir"/>
</dbReference>
<dbReference type="InterPro" id="IPR007094">
    <property type="entry name" value="RNA-dir_pol_PSvirus"/>
</dbReference>
<dbReference type="GO" id="GO:0003723">
    <property type="term" value="F:RNA binding"/>
    <property type="evidence" value="ECO:0007669"/>
    <property type="project" value="InterPro"/>
</dbReference>
<proteinExistence type="predicted"/>
<reference evidence="6" key="1">
    <citation type="submission" date="2019-07" db="EMBL/GenBank/DDBJ databases">
        <title>Network analysis of the papaya orchard virome from two agroecological regions of Chiapas.</title>
        <authorList>
            <person name="Alcala-Briseno R.I.I."/>
            <person name="Casarrubias-Castillo K."/>
            <person name="Lopez-Ley D."/>
            <person name="Garrett K.A."/>
            <person name="Silva-Rosales L."/>
        </authorList>
    </citation>
    <scope>NUCLEOTIDE SEQUENCE</scope>
    <source>
        <strain evidence="6">IaTV-3.PC-I</strain>
    </source>
</reference>